<organism evidence="3 4">
    <name type="scientific">Acidovorax facilis</name>
    <dbReference type="NCBI Taxonomy" id="12917"/>
    <lineage>
        <taxon>Bacteria</taxon>
        <taxon>Pseudomonadati</taxon>
        <taxon>Pseudomonadota</taxon>
        <taxon>Betaproteobacteria</taxon>
        <taxon>Burkholderiales</taxon>
        <taxon>Comamonadaceae</taxon>
        <taxon>Acidovorax</taxon>
    </lineage>
</organism>
<evidence type="ECO:0000256" key="2">
    <source>
        <dbReference type="RuleBase" id="RU362080"/>
    </source>
</evidence>
<proteinExistence type="inferred from homology"/>
<dbReference type="Gene3D" id="3.40.1620.10">
    <property type="entry name" value="YefM-like domain"/>
    <property type="match status" value="1"/>
</dbReference>
<dbReference type="Proteomes" id="UP001595693">
    <property type="component" value="Unassembled WGS sequence"/>
</dbReference>
<comment type="caution">
    <text evidence="3">The sequence shown here is derived from an EMBL/GenBank/DDBJ whole genome shotgun (WGS) entry which is preliminary data.</text>
</comment>
<reference evidence="4" key="1">
    <citation type="journal article" date="2019" name="Int. J. Syst. Evol. Microbiol.">
        <title>The Global Catalogue of Microorganisms (GCM) 10K type strain sequencing project: providing services to taxonomists for standard genome sequencing and annotation.</title>
        <authorList>
            <consortium name="The Broad Institute Genomics Platform"/>
            <consortium name="The Broad Institute Genome Sequencing Center for Infectious Disease"/>
            <person name="Wu L."/>
            <person name="Ma J."/>
        </authorList>
    </citation>
    <scope>NUCLEOTIDE SEQUENCE [LARGE SCALE GENOMIC DNA]</scope>
    <source>
        <strain evidence="4">CCUG 2113</strain>
    </source>
</reference>
<dbReference type="InterPro" id="IPR036165">
    <property type="entry name" value="YefM-like_sf"/>
</dbReference>
<name>A0ABV8DJ48_9BURK</name>
<dbReference type="InterPro" id="IPR006442">
    <property type="entry name" value="Antitoxin_Phd/YefM"/>
</dbReference>
<accession>A0ABV8DJ48</accession>
<sequence length="81" mass="9309">MRRWQLQDAKHRINELVEWALREGPQLITKHGHDAVVVLAASEYRRLTDEDGLVSLLLQAPRGELLEHGRPPKPIRALTLE</sequence>
<comment type="similarity">
    <text evidence="1 2">Belongs to the phD/YefM antitoxin family.</text>
</comment>
<gene>
    <name evidence="3" type="ORF">ACFOW3_28435</name>
</gene>
<evidence type="ECO:0000313" key="3">
    <source>
        <dbReference type="EMBL" id="MFC3938554.1"/>
    </source>
</evidence>
<dbReference type="EMBL" id="JBHSAJ010000183">
    <property type="protein sequence ID" value="MFC3938554.1"/>
    <property type="molecule type" value="Genomic_DNA"/>
</dbReference>
<keyword evidence="4" id="KW-1185">Reference proteome</keyword>
<protein>
    <recommendedName>
        <fullName evidence="2">Antitoxin</fullName>
    </recommendedName>
</protein>
<dbReference type="SUPFAM" id="SSF143120">
    <property type="entry name" value="YefM-like"/>
    <property type="match status" value="1"/>
</dbReference>
<evidence type="ECO:0000313" key="4">
    <source>
        <dbReference type="Proteomes" id="UP001595693"/>
    </source>
</evidence>
<dbReference type="NCBIfam" id="TIGR01552">
    <property type="entry name" value="phd_fam"/>
    <property type="match status" value="1"/>
</dbReference>
<dbReference type="RefSeq" id="WP_055401339.1">
    <property type="nucleotide sequence ID" value="NZ_JAMXAX010000208.1"/>
</dbReference>
<evidence type="ECO:0000256" key="1">
    <source>
        <dbReference type="ARBA" id="ARBA00009981"/>
    </source>
</evidence>
<dbReference type="Pfam" id="PF02604">
    <property type="entry name" value="PhdYeFM_antitox"/>
    <property type="match status" value="1"/>
</dbReference>
<comment type="function">
    <text evidence="2">Antitoxin component of a type II toxin-antitoxin (TA) system.</text>
</comment>